<keyword evidence="2" id="KW-1185">Reference proteome</keyword>
<gene>
    <name evidence="1" type="ORF">AAS23_gp52</name>
</gene>
<organism evidence="1 2">
    <name type="scientific">Pantoea phage vB_PagS_AAS23</name>
    <dbReference type="NCBI Taxonomy" id="2499073"/>
    <lineage>
        <taxon>Viruses</taxon>
        <taxon>Duplodnaviria</taxon>
        <taxon>Heunggongvirae</taxon>
        <taxon>Uroviricota</taxon>
        <taxon>Caudoviricetes</taxon>
        <taxon>Drexlerviridae</taxon>
        <taxon>Sauletekiovirus</taxon>
        <taxon>Sauletekiovirus AAS23</taxon>
    </lineage>
</organism>
<sequence length="235" mass="26224">MKKVIYSLFDGSGYMLRDWAEAGHQCFAFNSTSGDHGGYEPVRIEHPNITYVDCWIDDGFVGFLYGMPDMPLPDMIFAFPPCTDLTNAGSRHWAKKAEANPLFQAQAAMNCRIAESLADLLKCPYMIENPVGKLSSLWRKPNAIFHPFRYGGYLPVDDVHPAFPDVIPARDAYQKTTCLWFGNGFVMPDRDEVANSGNSNPGWKSLGGKSQRTKLIRSLTPRGFARAVFIANSTK</sequence>
<dbReference type="GO" id="GO:0032259">
    <property type="term" value="P:methylation"/>
    <property type="evidence" value="ECO:0007669"/>
    <property type="project" value="UniProtKB-KW"/>
</dbReference>
<dbReference type="GO" id="GO:0008168">
    <property type="term" value="F:methyltransferase activity"/>
    <property type="evidence" value="ECO:0007669"/>
    <property type="project" value="UniProtKB-KW"/>
</dbReference>
<accession>A0A3S9U7S0</accession>
<protein>
    <submittedName>
        <fullName evidence="1">DNA cytosine methyltransferase</fullName>
    </submittedName>
</protein>
<evidence type="ECO:0000313" key="2">
    <source>
        <dbReference type="Proteomes" id="UP000288641"/>
    </source>
</evidence>
<keyword evidence="1" id="KW-0489">Methyltransferase</keyword>
<proteinExistence type="predicted"/>
<name>A0A3S9U7S0_9CAUD</name>
<dbReference type="Proteomes" id="UP000288641">
    <property type="component" value="Segment"/>
</dbReference>
<evidence type="ECO:0000313" key="1">
    <source>
        <dbReference type="EMBL" id="AZS06365.1"/>
    </source>
</evidence>
<reference evidence="1 2" key="1">
    <citation type="submission" date="2018-10" db="EMBL/GenBank/DDBJ databases">
        <title>Complete genome sequence of Pantoea phage vB_PagS_AAS23.</title>
        <authorList>
            <person name="Truncaite L."/>
            <person name="Simoliuniene M."/>
            <person name="Kazlauskas D."/>
            <person name="Meskys R."/>
            <person name="Simoliunas E."/>
        </authorList>
    </citation>
    <scope>NUCLEOTIDE SEQUENCE [LARGE SCALE GENOMIC DNA]</scope>
    <source>
        <strain evidence="1">AAS23</strain>
    </source>
</reference>
<keyword evidence="1" id="KW-0808">Transferase</keyword>
<dbReference type="EMBL" id="MK095606">
    <property type="protein sequence ID" value="AZS06365.1"/>
    <property type="molecule type" value="Genomic_DNA"/>
</dbReference>